<keyword evidence="7" id="KW-0479">Metal-binding</keyword>
<gene>
    <name evidence="13" type="ORF">Desaf_1286</name>
</gene>
<feature type="transmembrane region" description="Helical" evidence="12">
    <location>
        <begin position="255"/>
        <end position="274"/>
    </location>
</feature>
<dbReference type="GO" id="GO:0019646">
    <property type="term" value="P:aerobic electron transport chain"/>
    <property type="evidence" value="ECO:0007669"/>
    <property type="project" value="InterPro"/>
</dbReference>
<dbReference type="EMBL" id="CP003221">
    <property type="protein sequence ID" value="EGJ49625.1"/>
    <property type="molecule type" value="Genomic_DNA"/>
</dbReference>
<feature type="transmembrane region" description="Helical" evidence="12">
    <location>
        <begin position="286"/>
        <end position="305"/>
    </location>
</feature>
<evidence type="ECO:0000256" key="8">
    <source>
        <dbReference type="ARBA" id="ARBA00022982"/>
    </source>
</evidence>
<evidence type="ECO:0000313" key="14">
    <source>
        <dbReference type="Proteomes" id="UP000007844"/>
    </source>
</evidence>
<name>F3YYY0_DESAF</name>
<evidence type="ECO:0000256" key="10">
    <source>
        <dbReference type="ARBA" id="ARBA00023004"/>
    </source>
</evidence>
<feature type="transmembrane region" description="Helical" evidence="12">
    <location>
        <begin position="103"/>
        <end position="123"/>
    </location>
</feature>
<evidence type="ECO:0000256" key="12">
    <source>
        <dbReference type="SAM" id="Phobius"/>
    </source>
</evidence>
<evidence type="ECO:0000256" key="7">
    <source>
        <dbReference type="ARBA" id="ARBA00022723"/>
    </source>
</evidence>
<evidence type="ECO:0000256" key="2">
    <source>
        <dbReference type="ARBA" id="ARBA00009819"/>
    </source>
</evidence>
<evidence type="ECO:0000256" key="5">
    <source>
        <dbReference type="ARBA" id="ARBA00022617"/>
    </source>
</evidence>
<organism evidence="13 14">
    <name type="scientific">Desulfocurvibacter africanus subsp. africanus str. Walvis Bay</name>
    <dbReference type="NCBI Taxonomy" id="690850"/>
    <lineage>
        <taxon>Bacteria</taxon>
        <taxon>Pseudomonadati</taxon>
        <taxon>Thermodesulfobacteriota</taxon>
        <taxon>Desulfovibrionia</taxon>
        <taxon>Desulfovibrionales</taxon>
        <taxon>Desulfovibrionaceae</taxon>
        <taxon>Desulfocurvibacter</taxon>
    </lineage>
</organism>
<dbReference type="GO" id="GO:0046872">
    <property type="term" value="F:metal ion binding"/>
    <property type="evidence" value="ECO:0007669"/>
    <property type="project" value="UniProtKB-KW"/>
</dbReference>
<dbReference type="InterPro" id="IPR002585">
    <property type="entry name" value="Cyt-d_ubiquinol_oxidase_su_1"/>
</dbReference>
<dbReference type="Proteomes" id="UP000007844">
    <property type="component" value="Chromosome"/>
</dbReference>
<feature type="transmembrane region" description="Helical" evidence="12">
    <location>
        <begin position="212"/>
        <end position="235"/>
    </location>
</feature>
<feature type="transmembrane region" description="Helical" evidence="12">
    <location>
        <begin position="62"/>
        <end position="83"/>
    </location>
</feature>
<dbReference type="InterPro" id="IPR036909">
    <property type="entry name" value="Cyt_c-like_dom_sf"/>
</dbReference>
<evidence type="ECO:0000313" key="13">
    <source>
        <dbReference type="EMBL" id="EGJ49625.1"/>
    </source>
</evidence>
<keyword evidence="3" id="KW-0813">Transport</keyword>
<keyword evidence="14" id="KW-1185">Reference proteome</keyword>
<keyword evidence="4" id="KW-1003">Cell membrane</keyword>
<keyword evidence="11 12" id="KW-0472">Membrane</keyword>
<keyword evidence="9 12" id="KW-1133">Transmembrane helix</keyword>
<dbReference type="GO" id="GO:0009055">
    <property type="term" value="F:electron transfer activity"/>
    <property type="evidence" value="ECO:0007669"/>
    <property type="project" value="InterPro"/>
</dbReference>
<feature type="transmembrane region" description="Helical" evidence="12">
    <location>
        <begin position="135"/>
        <end position="158"/>
    </location>
</feature>
<keyword evidence="8" id="KW-0249">Electron transport</keyword>
<feature type="transmembrane region" description="Helical" evidence="12">
    <location>
        <begin position="15"/>
        <end position="41"/>
    </location>
</feature>
<comment type="similarity">
    <text evidence="2">Belongs to the cytochrome ubiquinol oxidase subunit 1 family.</text>
</comment>
<evidence type="ECO:0000256" key="6">
    <source>
        <dbReference type="ARBA" id="ARBA00022692"/>
    </source>
</evidence>
<dbReference type="eggNOG" id="COG1271">
    <property type="taxonomic scope" value="Bacteria"/>
</dbReference>
<dbReference type="GO" id="GO:0020037">
    <property type="term" value="F:heme binding"/>
    <property type="evidence" value="ECO:0007669"/>
    <property type="project" value="InterPro"/>
</dbReference>
<dbReference type="HOGENOM" id="CLU_033225_0_0_7"/>
<evidence type="ECO:0000256" key="9">
    <source>
        <dbReference type="ARBA" id="ARBA00022989"/>
    </source>
</evidence>
<accession>F3YYY0</accession>
<keyword evidence="6 12" id="KW-0812">Transmembrane</keyword>
<keyword evidence="10" id="KW-0408">Iron</keyword>
<protein>
    <submittedName>
        <fullName evidence="13">Cytochrome bd-type quinol oxidase subunit 1-like protein</fullName>
    </submittedName>
</protein>
<dbReference type="AlphaFoldDB" id="F3YYY0"/>
<dbReference type="eggNOG" id="COG2010">
    <property type="taxonomic scope" value="Bacteria"/>
</dbReference>
<dbReference type="SUPFAM" id="SSF46626">
    <property type="entry name" value="Cytochrome c"/>
    <property type="match status" value="1"/>
</dbReference>
<evidence type="ECO:0000256" key="11">
    <source>
        <dbReference type="ARBA" id="ARBA00023136"/>
    </source>
</evidence>
<evidence type="ECO:0000256" key="4">
    <source>
        <dbReference type="ARBA" id="ARBA00022475"/>
    </source>
</evidence>
<feature type="transmembrane region" description="Helical" evidence="12">
    <location>
        <begin position="178"/>
        <end position="200"/>
    </location>
</feature>
<comment type="subcellular location">
    <subcellularLocation>
        <location evidence="1">Cell membrane</location>
        <topology evidence="1">Multi-pass membrane protein</topology>
    </subcellularLocation>
</comment>
<dbReference type="GO" id="GO:0005886">
    <property type="term" value="C:plasma membrane"/>
    <property type="evidence" value="ECO:0007669"/>
    <property type="project" value="UniProtKB-SubCell"/>
</dbReference>
<evidence type="ECO:0000256" key="1">
    <source>
        <dbReference type="ARBA" id="ARBA00004651"/>
    </source>
</evidence>
<keyword evidence="5" id="KW-0349">Heme</keyword>
<dbReference type="KEGG" id="daf:Desaf_1286"/>
<dbReference type="STRING" id="690850.Desaf_1286"/>
<evidence type="ECO:0000256" key="3">
    <source>
        <dbReference type="ARBA" id="ARBA00022448"/>
    </source>
</evidence>
<reference evidence="13 14" key="1">
    <citation type="journal article" date="2011" name="J. Bacteriol.">
        <title>Genome sequence of the mercury-methylating and pleomorphic Desulfovibrio africanus Strain Walvis Bay.</title>
        <authorList>
            <person name="Brown S.D."/>
            <person name="Wall J.D."/>
            <person name="Kucken A.M."/>
            <person name="Gilmour C.C."/>
            <person name="Podar M."/>
            <person name="Brandt C.C."/>
            <person name="Teshima H."/>
            <person name="Detter J.C."/>
            <person name="Han C.S."/>
            <person name="Land M.L."/>
            <person name="Lucas S."/>
            <person name="Han J."/>
            <person name="Pennacchio L."/>
            <person name="Nolan M."/>
            <person name="Pitluck S."/>
            <person name="Woyke T."/>
            <person name="Goodwin L."/>
            <person name="Palumbo A.V."/>
            <person name="Elias D.A."/>
        </authorList>
    </citation>
    <scope>NUCLEOTIDE SEQUENCE [LARGE SCALE GENOMIC DNA]</scope>
    <source>
        <strain evidence="13 14">Walvis Bay</strain>
    </source>
</reference>
<dbReference type="GO" id="GO:0070069">
    <property type="term" value="C:cytochrome complex"/>
    <property type="evidence" value="ECO:0007669"/>
    <property type="project" value="InterPro"/>
</dbReference>
<proteinExistence type="inferred from homology"/>
<dbReference type="RefSeq" id="WP_014259422.1">
    <property type="nucleotide sequence ID" value="NC_016629.1"/>
</dbReference>
<sequence length="428" mass="47445">MEYPVWQVPYANSGLLIAIIAVVHVFVAHFAVGGGLFLVLAERLGLRRDSRPILDYVRGHTKFFLLLTMVFGALTGVGIWFIISLVNPGATSVLVHSFVFAWAAEWTFFLGEIVALLVYHYTFGRMNPRDHQRVGWLYAAFAWLSLFAINGILCFMLTPGTWSGPADFWAGFFNPTFWPSLALRTCLALILAGLFGLLTATRIADADARRALEAFCSKFVAVPSLALPLTAWWYLEALPEPQLAMVLRQTADIAPFAKTFLFVMPLVFLGGMAFCRLRLPSSIARVLAVFLLVLGFAQIASFEWVREAGRRPWVIHGHMYSSGITVVQANSLQGSFLQAAKWSAHKTVTEDNALEAGRELYVLQCKSCHGLRGPMLDIARRAGLMPVLGLETQLAGQGKLRPYMPPFLGDAAERTALSRYITEVLRAR</sequence>
<dbReference type="Pfam" id="PF01654">
    <property type="entry name" value="Cyt_bd_oxida_I"/>
    <property type="match status" value="1"/>
</dbReference>